<evidence type="ECO:0000256" key="15">
    <source>
        <dbReference type="ARBA" id="ARBA00023136"/>
    </source>
</evidence>
<gene>
    <name evidence="24" type="ORF">CASFOL_016312</name>
</gene>
<dbReference type="PANTHER" id="PTHR48055">
    <property type="entry name" value="LEUCINE-RICH REPEAT RECEPTOR PROTEIN KINASE EMS1"/>
    <property type="match status" value="1"/>
</dbReference>
<dbReference type="PANTHER" id="PTHR48055:SF36">
    <property type="entry name" value="PROTEIN KINASE, PLANT-TYPE, PUTATIVE-RELATED"/>
    <property type="match status" value="1"/>
</dbReference>
<dbReference type="EC" id="2.7.11.1" evidence="2"/>
<dbReference type="PROSITE" id="PS00108">
    <property type="entry name" value="PROTEIN_KINASE_ST"/>
    <property type="match status" value="1"/>
</dbReference>
<dbReference type="FunFam" id="3.30.200.20:FF:000661">
    <property type="entry name" value="Serine-threonine protein kinase plant-type"/>
    <property type="match status" value="1"/>
</dbReference>
<comment type="subcellular location">
    <subcellularLocation>
        <location evidence="1">Cell membrane</location>
        <topology evidence="1">Single-pass membrane protein</topology>
    </subcellularLocation>
</comment>
<keyword evidence="6" id="KW-0433">Leucine-rich repeat</keyword>
<keyword evidence="17" id="KW-0325">Glycoprotein</keyword>
<keyword evidence="4 21" id="KW-0723">Serine/threonine-protein kinase</keyword>
<dbReference type="EMBL" id="JAVIJP010000017">
    <property type="protein sequence ID" value="KAL3641344.1"/>
    <property type="molecule type" value="Genomic_DNA"/>
</dbReference>
<keyword evidence="11 20" id="KW-0547">Nucleotide-binding</keyword>
<evidence type="ECO:0000313" key="24">
    <source>
        <dbReference type="EMBL" id="KAL3641344.1"/>
    </source>
</evidence>
<dbReference type="SUPFAM" id="SSF56112">
    <property type="entry name" value="Protein kinase-like (PK-like)"/>
    <property type="match status" value="1"/>
</dbReference>
<evidence type="ECO:0000256" key="14">
    <source>
        <dbReference type="ARBA" id="ARBA00022989"/>
    </source>
</evidence>
<dbReference type="InterPro" id="IPR011009">
    <property type="entry name" value="Kinase-like_dom_sf"/>
</dbReference>
<comment type="catalytic activity">
    <reaction evidence="18">
        <text>L-threonyl-[protein] + ATP = O-phospho-L-threonyl-[protein] + ADP + H(+)</text>
        <dbReference type="Rhea" id="RHEA:46608"/>
        <dbReference type="Rhea" id="RHEA-COMP:11060"/>
        <dbReference type="Rhea" id="RHEA-COMP:11605"/>
        <dbReference type="ChEBI" id="CHEBI:15378"/>
        <dbReference type="ChEBI" id="CHEBI:30013"/>
        <dbReference type="ChEBI" id="CHEBI:30616"/>
        <dbReference type="ChEBI" id="CHEBI:61977"/>
        <dbReference type="ChEBI" id="CHEBI:456216"/>
        <dbReference type="EC" id="2.7.11.1"/>
    </reaction>
</comment>
<feature type="binding site" evidence="20">
    <location>
        <position position="146"/>
    </location>
    <ligand>
        <name>ATP</name>
        <dbReference type="ChEBI" id="CHEBI:30616"/>
    </ligand>
</feature>
<dbReference type="PROSITE" id="PS00107">
    <property type="entry name" value="PROTEIN_KINASE_ATP"/>
    <property type="match status" value="1"/>
</dbReference>
<evidence type="ECO:0000313" key="25">
    <source>
        <dbReference type="Proteomes" id="UP001632038"/>
    </source>
</evidence>
<evidence type="ECO:0000256" key="7">
    <source>
        <dbReference type="ARBA" id="ARBA00022679"/>
    </source>
</evidence>
<dbReference type="Gene3D" id="3.30.200.20">
    <property type="entry name" value="Phosphorylase Kinase, domain 1"/>
    <property type="match status" value="1"/>
</dbReference>
<dbReference type="GO" id="GO:0005524">
    <property type="term" value="F:ATP binding"/>
    <property type="evidence" value="ECO:0007669"/>
    <property type="project" value="UniProtKB-UniRule"/>
</dbReference>
<dbReference type="Proteomes" id="UP001632038">
    <property type="component" value="Unassembled WGS sequence"/>
</dbReference>
<evidence type="ECO:0000256" key="19">
    <source>
        <dbReference type="ARBA" id="ARBA00048679"/>
    </source>
</evidence>
<evidence type="ECO:0000256" key="17">
    <source>
        <dbReference type="ARBA" id="ARBA00023180"/>
    </source>
</evidence>
<dbReference type="FunFam" id="1.10.510.10:FF:000358">
    <property type="entry name" value="Putative leucine-rich repeat receptor-like serine/threonine-protein kinase"/>
    <property type="match status" value="1"/>
</dbReference>
<keyword evidence="13 20" id="KW-0067">ATP-binding</keyword>
<dbReference type="GO" id="GO:0004674">
    <property type="term" value="F:protein serine/threonine kinase activity"/>
    <property type="evidence" value="ECO:0007669"/>
    <property type="project" value="UniProtKB-KW"/>
</dbReference>
<dbReference type="InterPro" id="IPR001245">
    <property type="entry name" value="Ser-Thr/Tyr_kinase_cat_dom"/>
</dbReference>
<evidence type="ECO:0000256" key="22">
    <source>
        <dbReference type="SAM" id="Phobius"/>
    </source>
</evidence>
<evidence type="ECO:0000259" key="23">
    <source>
        <dbReference type="PROSITE" id="PS50011"/>
    </source>
</evidence>
<feature type="transmembrane region" description="Helical" evidence="22">
    <location>
        <begin position="62"/>
        <end position="82"/>
    </location>
</feature>
<evidence type="ECO:0000256" key="8">
    <source>
        <dbReference type="ARBA" id="ARBA00022692"/>
    </source>
</evidence>
<keyword evidence="9" id="KW-0732">Signal</keyword>
<comment type="caution">
    <text evidence="24">The sequence shown here is derived from an EMBL/GenBank/DDBJ whole genome shotgun (WGS) entry which is preliminary data.</text>
</comment>
<proteinExistence type="inferred from homology"/>
<keyword evidence="7" id="KW-0808">Transferase</keyword>
<reference evidence="25" key="1">
    <citation type="journal article" date="2024" name="IScience">
        <title>Strigolactones Initiate the Formation of Haustorium-like Structures in Castilleja.</title>
        <authorList>
            <person name="Buerger M."/>
            <person name="Peterson D."/>
            <person name="Chory J."/>
        </authorList>
    </citation>
    <scope>NUCLEOTIDE SEQUENCE [LARGE SCALE GENOMIC DNA]</scope>
</reference>
<accession>A0ABD3DJR0</accession>
<keyword evidence="3" id="KW-1003">Cell membrane</keyword>
<evidence type="ECO:0000256" key="11">
    <source>
        <dbReference type="ARBA" id="ARBA00022741"/>
    </source>
</evidence>
<dbReference type="InterPro" id="IPR051564">
    <property type="entry name" value="LRR_receptor-like_kinase"/>
</dbReference>
<evidence type="ECO:0000256" key="5">
    <source>
        <dbReference type="ARBA" id="ARBA00022553"/>
    </source>
</evidence>
<name>A0ABD3DJR0_9LAMI</name>
<keyword evidence="10" id="KW-0677">Repeat</keyword>
<evidence type="ECO:0000256" key="4">
    <source>
        <dbReference type="ARBA" id="ARBA00022527"/>
    </source>
</evidence>
<keyword evidence="8 22" id="KW-0812">Transmembrane</keyword>
<dbReference type="Gene3D" id="1.10.510.10">
    <property type="entry name" value="Transferase(Phosphotransferase) domain 1"/>
    <property type="match status" value="1"/>
</dbReference>
<dbReference type="GO" id="GO:0005886">
    <property type="term" value="C:plasma membrane"/>
    <property type="evidence" value="ECO:0007669"/>
    <property type="project" value="UniProtKB-SubCell"/>
</dbReference>
<sequence length="416" mass="47224">MRFWHRHSNTVESTILQQFRQWLESFLNNSALCGEAKFHVPHCIRKDIRKSSLKKDSRLMKYILPPFTSLVILATIIVLLLMRRRKSKRVPVPVDKFPGVVDWRRISYIELVRGTNDFSETSLLGRGSFGSVFKSTLSDGLDVAAKVFNLNLQRAVRSFDTECEVLSNVRHRNLVQVVGCCSNPEFKALILEYMPNGSLEKWLHFESYCLDLLQSLQLAIDVASALEYLHHGHTFPIVHCDIKPSNVLLDEDMIAHLADFGISKLFDDGETMVQTKTLATIGYAAPEYGSEGKVSTNGDVYSYGILLLEIFTRKKPTEDMFDDEMSIKDWVHKATQENAVIEVAAPDLLARDDQHFSAKEECISSFFSLAMKCLTVSPDERINMIETVAALQRIKTKVMAGITSRQQYAFSITTRQ</sequence>
<keyword evidence="5" id="KW-0597">Phosphoprotein</keyword>
<evidence type="ECO:0000256" key="2">
    <source>
        <dbReference type="ARBA" id="ARBA00012513"/>
    </source>
</evidence>
<keyword evidence="16" id="KW-0675">Receptor</keyword>
<keyword evidence="14 22" id="KW-1133">Transmembrane helix</keyword>
<evidence type="ECO:0000256" key="13">
    <source>
        <dbReference type="ARBA" id="ARBA00022840"/>
    </source>
</evidence>
<dbReference type="PROSITE" id="PS50011">
    <property type="entry name" value="PROTEIN_KINASE_DOM"/>
    <property type="match status" value="1"/>
</dbReference>
<organism evidence="24 25">
    <name type="scientific">Castilleja foliolosa</name>
    <dbReference type="NCBI Taxonomy" id="1961234"/>
    <lineage>
        <taxon>Eukaryota</taxon>
        <taxon>Viridiplantae</taxon>
        <taxon>Streptophyta</taxon>
        <taxon>Embryophyta</taxon>
        <taxon>Tracheophyta</taxon>
        <taxon>Spermatophyta</taxon>
        <taxon>Magnoliopsida</taxon>
        <taxon>eudicotyledons</taxon>
        <taxon>Gunneridae</taxon>
        <taxon>Pentapetalae</taxon>
        <taxon>asterids</taxon>
        <taxon>lamiids</taxon>
        <taxon>Lamiales</taxon>
        <taxon>Orobanchaceae</taxon>
        <taxon>Pedicularideae</taxon>
        <taxon>Castillejinae</taxon>
        <taxon>Castilleja</taxon>
    </lineage>
</organism>
<comment type="catalytic activity">
    <reaction evidence="19">
        <text>L-seryl-[protein] + ATP = O-phospho-L-seryl-[protein] + ADP + H(+)</text>
        <dbReference type="Rhea" id="RHEA:17989"/>
        <dbReference type="Rhea" id="RHEA-COMP:9863"/>
        <dbReference type="Rhea" id="RHEA-COMP:11604"/>
        <dbReference type="ChEBI" id="CHEBI:15378"/>
        <dbReference type="ChEBI" id="CHEBI:29999"/>
        <dbReference type="ChEBI" id="CHEBI:30616"/>
        <dbReference type="ChEBI" id="CHEBI:83421"/>
        <dbReference type="ChEBI" id="CHEBI:456216"/>
        <dbReference type="EC" id="2.7.11.1"/>
    </reaction>
</comment>
<keyword evidence="15 22" id="KW-0472">Membrane</keyword>
<evidence type="ECO:0000256" key="1">
    <source>
        <dbReference type="ARBA" id="ARBA00004162"/>
    </source>
</evidence>
<dbReference type="InterPro" id="IPR008271">
    <property type="entry name" value="Ser/Thr_kinase_AS"/>
</dbReference>
<feature type="domain" description="Protein kinase" evidence="23">
    <location>
        <begin position="118"/>
        <end position="394"/>
    </location>
</feature>
<evidence type="ECO:0000256" key="16">
    <source>
        <dbReference type="ARBA" id="ARBA00023170"/>
    </source>
</evidence>
<protein>
    <recommendedName>
        <fullName evidence="2">non-specific serine/threonine protein kinase</fullName>
        <ecNumber evidence="2">2.7.11.1</ecNumber>
    </recommendedName>
</protein>
<evidence type="ECO:0000256" key="3">
    <source>
        <dbReference type="ARBA" id="ARBA00022475"/>
    </source>
</evidence>
<evidence type="ECO:0000256" key="10">
    <source>
        <dbReference type="ARBA" id="ARBA00022737"/>
    </source>
</evidence>
<dbReference type="Pfam" id="PF07714">
    <property type="entry name" value="PK_Tyr_Ser-Thr"/>
    <property type="match status" value="1"/>
</dbReference>
<evidence type="ECO:0000256" key="20">
    <source>
        <dbReference type="PROSITE-ProRule" id="PRU10141"/>
    </source>
</evidence>
<keyword evidence="25" id="KW-1185">Reference proteome</keyword>
<dbReference type="SMART" id="SM00220">
    <property type="entry name" value="S_TKc"/>
    <property type="match status" value="1"/>
</dbReference>
<dbReference type="AlphaFoldDB" id="A0ABD3DJR0"/>
<keyword evidence="12" id="KW-0418">Kinase</keyword>
<evidence type="ECO:0000256" key="21">
    <source>
        <dbReference type="RuleBase" id="RU000304"/>
    </source>
</evidence>
<evidence type="ECO:0000256" key="6">
    <source>
        <dbReference type="ARBA" id="ARBA00022614"/>
    </source>
</evidence>
<dbReference type="InterPro" id="IPR017441">
    <property type="entry name" value="Protein_kinase_ATP_BS"/>
</dbReference>
<dbReference type="InterPro" id="IPR000719">
    <property type="entry name" value="Prot_kinase_dom"/>
</dbReference>
<evidence type="ECO:0000256" key="18">
    <source>
        <dbReference type="ARBA" id="ARBA00047899"/>
    </source>
</evidence>
<evidence type="ECO:0000256" key="12">
    <source>
        <dbReference type="ARBA" id="ARBA00022777"/>
    </source>
</evidence>
<comment type="similarity">
    <text evidence="21">Belongs to the protein kinase superfamily.</text>
</comment>
<evidence type="ECO:0000256" key="9">
    <source>
        <dbReference type="ARBA" id="ARBA00022729"/>
    </source>
</evidence>